<feature type="chain" id="PRO_5040765687" evidence="1">
    <location>
        <begin position="24"/>
        <end position="305"/>
    </location>
</feature>
<keyword evidence="3" id="KW-0378">Hydrolase</keyword>
<proteinExistence type="predicted"/>
<reference evidence="3" key="1">
    <citation type="submission" date="2022-10" db="EMBL/GenBank/DDBJ databases">
        <title>The WGS of Solirubrobacter ginsenosidimutans DSM 21036.</title>
        <authorList>
            <person name="Jiang Z."/>
        </authorList>
    </citation>
    <scope>NUCLEOTIDE SEQUENCE</scope>
    <source>
        <strain evidence="3">DSM 21036</strain>
    </source>
</reference>
<organism evidence="3 4">
    <name type="scientific">Solirubrobacter ginsenosidimutans</name>
    <dbReference type="NCBI Taxonomy" id="490573"/>
    <lineage>
        <taxon>Bacteria</taxon>
        <taxon>Bacillati</taxon>
        <taxon>Actinomycetota</taxon>
        <taxon>Thermoleophilia</taxon>
        <taxon>Solirubrobacterales</taxon>
        <taxon>Solirubrobacteraceae</taxon>
        <taxon>Solirubrobacter</taxon>
    </lineage>
</organism>
<feature type="signal peptide" evidence="1">
    <location>
        <begin position="1"/>
        <end position="23"/>
    </location>
</feature>
<keyword evidence="1" id="KW-0732">Signal</keyword>
<dbReference type="RefSeq" id="WP_270041435.1">
    <property type="nucleotide sequence ID" value="NZ_JAPDOD010000017.1"/>
</dbReference>
<evidence type="ECO:0000313" key="3">
    <source>
        <dbReference type="EMBL" id="MDA0162198.1"/>
    </source>
</evidence>
<dbReference type="InterPro" id="IPR043968">
    <property type="entry name" value="SGNH"/>
</dbReference>
<name>A0A9X3MVN6_9ACTN</name>
<accession>A0A9X3MVN6</accession>
<evidence type="ECO:0000256" key="1">
    <source>
        <dbReference type="SAM" id="SignalP"/>
    </source>
</evidence>
<dbReference type="GO" id="GO:0016787">
    <property type="term" value="F:hydrolase activity"/>
    <property type="evidence" value="ECO:0007669"/>
    <property type="project" value="UniProtKB-KW"/>
</dbReference>
<dbReference type="AlphaFoldDB" id="A0A9X3MVN6"/>
<comment type="caution">
    <text evidence="3">The sequence shown here is derived from an EMBL/GenBank/DDBJ whole genome shotgun (WGS) entry which is preliminary data.</text>
</comment>
<evidence type="ECO:0000259" key="2">
    <source>
        <dbReference type="Pfam" id="PF19040"/>
    </source>
</evidence>
<evidence type="ECO:0000313" key="4">
    <source>
        <dbReference type="Proteomes" id="UP001149140"/>
    </source>
</evidence>
<keyword evidence="4" id="KW-1185">Reference proteome</keyword>
<protein>
    <submittedName>
        <fullName evidence="3">SGNH hydrolase domain-containing protein</fullName>
    </submittedName>
</protein>
<dbReference type="Pfam" id="PF19040">
    <property type="entry name" value="SGNH"/>
    <property type="match status" value="1"/>
</dbReference>
<dbReference type="Proteomes" id="UP001149140">
    <property type="component" value="Unassembled WGS sequence"/>
</dbReference>
<feature type="domain" description="SGNH" evidence="2">
    <location>
        <begin position="75"/>
        <end position="294"/>
    </location>
</feature>
<dbReference type="EMBL" id="JAPDOD010000017">
    <property type="protein sequence ID" value="MDA0162198.1"/>
    <property type="molecule type" value="Genomic_DNA"/>
</dbReference>
<gene>
    <name evidence="3" type="ORF">OM076_18140</name>
</gene>
<sequence>MLTRLIRFTLAALLLLTVASAAAADKPRCFGAASRDPQKPCNNPNLRLKVTPTPNQALLKPNSICNRLHVEDLVRTCWWGARAKHSKTTVALIGDSHASAWRSVLSPIGKQRHWRGISNTLTSCAFSKVVSLAPKSRADECRNWNEQTIAWFERHPEVTTVFVVAATIPKPGFETQVKGFRDQWKRLPHTVRNIIVIRDNPRMQADTGPCIDEARKAKQPPGIACARKRSTSLPTDPPSTAASRMHSKRIHVIDMSKYFCDASLCYPVIGGVLVYKDLTHITTAYGATLAPYLEREVRRLKIKGL</sequence>